<feature type="transmembrane region" description="Helical" evidence="1">
    <location>
        <begin position="132"/>
        <end position="150"/>
    </location>
</feature>
<feature type="transmembrane region" description="Helical" evidence="1">
    <location>
        <begin position="309"/>
        <end position="341"/>
    </location>
</feature>
<feature type="transmembrane region" description="Helical" evidence="1">
    <location>
        <begin position="79"/>
        <end position="98"/>
    </location>
</feature>
<dbReference type="STRING" id="1122154.SAMN02746068_00387"/>
<feature type="transmembrane region" description="Helical" evidence="1">
    <location>
        <begin position="370"/>
        <end position="390"/>
    </location>
</feature>
<keyword evidence="1" id="KW-0812">Transmembrane</keyword>
<reference evidence="3 4" key="2">
    <citation type="submission" date="2016-11" db="EMBL/GenBank/DDBJ databases">
        <authorList>
            <person name="Jaros S."/>
            <person name="Januszkiewicz K."/>
            <person name="Wedrychowicz H."/>
        </authorList>
    </citation>
    <scope>NUCLEOTIDE SEQUENCE [LARGE SCALE GENOMIC DNA]</scope>
    <source>
        <strain evidence="3 4">DSM 22330</strain>
    </source>
</reference>
<keyword evidence="5" id="KW-1185">Reference proteome</keyword>
<keyword evidence="1" id="KW-1133">Transmembrane helix</keyword>
<gene>
    <name evidence="2" type="ORF">RR45_GL000845</name>
    <name evidence="3" type="ORF">SAMN02746068_00387</name>
</gene>
<dbReference type="PANTHER" id="PTHR33989">
    <property type="match status" value="1"/>
</dbReference>
<organism evidence="3 4">
    <name type="scientific">Pseudolactococcus chungangensis CAU 28 = DSM 22330</name>
    <dbReference type="NCBI Taxonomy" id="1122154"/>
    <lineage>
        <taxon>Bacteria</taxon>
        <taxon>Bacillati</taxon>
        <taxon>Bacillota</taxon>
        <taxon>Bacilli</taxon>
        <taxon>Lactobacillales</taxon>
        <taxon>Streptococcaceae</taxon>
        <taxon>Pseudolactococcus</taxon>
    </lineage>
</organism>
<dbReference type="EMBL" id="FPKS01000002">
    <property type="protein sequence ID" value="SFZ71412.1"/>
    <property type="molecule type" value="Genomic_DNA"/>
</dbReference>
<reference evidence="2 5" key="1">
    <citation type="submission" date="2014-12" db="EMBL/GenBank/DDBJ databases">
        <title>Draft genome sequences of 10 type strains of Lactococcus.</title>
        <authorList>
            <person name="Sun Z."/>
            <person name="Zhong Z."/>
            <person name="Liu W."/>
            <person name="Zhang W."/>
            <person name="Zhang H."/>
        </authorList>
    </citation>
    <scope>NUCLEOTIDE SEQUENCE [LARGE SCALE GENOMIC DNA]</scope>
    <source>
        <strain evidence="2 5">DSM 22330</strain>
    </source>
</reference>
<protein>
    <submittedName>
        <fullName evidence="2">PTS cellobiose transporter subunit IIC</fullName>
    </submittedName>
    <submittedName>
        <fullName evidence="3">PTS system, cellobiose-specific IIC component</fullName>
    </submittedName>
</protein>
<name>A0A1K2H6M2_9LACT</name>
<evidence type="ECO:0000256" key="1">
    <source>
        <dbReference type="SAM" id="Phobius"/>
    </source>
</evidence>
<feature type="transmembrane region" description="Helical" evidence="1">
    <location>
        <begin position="201"/>
        <end position="225"/>
    </location>
</feature>
<dbReference type="InterPro" id="IPR051088">
    <property type="entry name" value="PTS_Sugar-EIIC/EIIB"/>
</dbReference>
<dbReference type="Proteomes" id="UP000185655">
    <property type="component" value="Unassembled WGS sequence"/>
</dbReference>
<dbReference type="Proteomes" id="UP000218979">
    <property type="component" value="Unassembled WGS sequence"/>
</dbReference>
<evidence type="ECO:0000313" key="2">
    <source>
        <dbReference type="EMBL" id="PCS04530.1"/>
    </source>
</evidence>
<evidence type="ECO:0000313" key="4">
    <source>
        <dbReference type="Proteomes" id="UP000185655"/>
    </source>
</evidence>
<proteinExistence type="predicted"/>
<evidence type="ECO:0000313" key="5">
    <source>
        <dbReference type="Proteomes" id="UP000218979"/>
    </source>
</evidence>
<keyword evidence="1" id="KW-0472">Membrane</keyword>
<dbReference type="RefSeq" id="WP_031366507.1">
    <property type="nucleotide sequence ID" value="NZ_FPKS01000002.1"/>
</dbReference>
<dbReference type="EMBL" id="JXJT01000002">
    <property type="protein sequence ID" value="PCS04530.1"/>
    <property type="molecule type" value="Genomic_DNA"/>
</dbReference>
<dbReference type="OrthoDB" id="2151409at2"/>
<feature type="transmembrane region" description="Helical" evidence="1">
    <location>
        <begin position="266"/>
        <end position="288"/>
    </location>
</feature>
<accession>A0A1K2H6M2</accession>
<dbReference type="PANTHER" id="PTHR33989:SF4">
    <property type="entry name" value="PTS SYSTEM N,N'-DIACETYLCHITOBIOSE-SPECIFIC EIIC COMPONENT"/>
    <property type="match status" value="1"/>
</dbReference>
<dbReference type="AlphaFoldDB" id="A0A1K2H6M2"/>
<sequence length="402" mass="46033">MIKRIIDSVIRWDSFILKQPIFNAIFSSMRQTVPILAVSVYLQLTINIFLKPDALVTRLFGISVKFPNFINLQEISSHLDIIVLMIFATTYSLSYLSVRQVSQKILPTLINFLGPFFILTENNKVMTYSTMHYLLIIIVTTVSCESFTYYKKKFCRNDLQPFSARYLLWAGIILSFYLTIHRFSIANIFQQIVSGISINQFWTTFQGLIIFSFLVPLFFGIGFSIPNEFFSNQTALPSVIKNLDEILKNKNSILPYPTNLYSVYHAFSQFGGVGNTLVLSFMLLYAVSKKRQNLGFLSLLPSLFDQNQLLYFGLPIFFRPIILFPMLITSIMGTIIGYLAIVSHLIKPASLIIPNEIPNFLLAFLGSNDGWTLILNTFIIFISIIVYSPFIKIQNSEVDYEK</sequence>
<feature type="transmembrane region" description="Helical" evidence="1">
    <location>
        <begin position="162"/>
        <end position="180"/>
    </location>
</feature>
<evidence type="ECO:0000313" key="3">
    <source>
        <dbReference type="EMBL" id="SFZ71412.1"/>
    </source>
</evidence>